<gene>
    <name evidence="1" type="ORF">KC01_LOCUS14270</name>
</gene>
<proteinExistence type="predicted"/>
<reference evidence="1 2" key="1">
    <citation type="submission" date="2024-04" db="EMBL/GenBank/DDBJ databases">
        <authorList>
            <person name="Waldvogel A.-M."/>
            <person name="Schoenle A."/>
        </authorList>
    </citation>
    <scope>NUCLEOTIDE SEQUENCE [LARGE SCALE GENOMIC DNA]</scope>
</reference>
<sequence>MPIAMLKVPSPPPVQGAAGRGLKLVYAQIVKISKFCDAEAHVQTSLHLAVFQAYQPAPLHGSTARLHCTAPLHGPSARPLCTAPLHGSTARLHCTALCQPFVPRWCWGVWCQSNPVSTVHTRTGDTDSASWPCLLTIIPSHHTTGESF</sequence>
<organism evidence="1 2">
    <name type="scientific">Knipowitschia caucasica</name>
    <name type="common">Caucasian dwarf goby</name>
    <name type="synonym">Pomatoschistus caucasicus</name>
    <dbReference type="NCBI Taxonomy" id="637954"/>
    <lineage>
        <taxon>Eukaryota</taxon>
        <taxon>Metazoa</taxon>
        <taxon>Chordata</taxon>
        <taxon>Craniata</taxon>
        <taxon>Vertebrata</taxon>
        <taxon>Euteleostomi</taxon>
        <taxon>Actinopterygii</taxon>
        <taxon>Neopterygii</taxon>
        <taxon>Teleostei</taxon>
        <taxon>Neoteleostei</taxon>
        <taxon>Acanthomorphata</taxon>
        <taxon>Gobiaria</taxon>
        <taxon>Gobiiformes</taxon>
        <taxon>Gobioidei</taxon>
        <taxon>Gobiidae</taxon>
        <taxon>Gobiinae</taxon>
        <taxon>Knipowitschia</taxon>
    </lineage>
</organism>
<protein>
    <submittedName>
        <fullName evidence="1">Uncharacterized protein</fullName>
    </submittedName>
</protein>
<dbReference type="AlphaFoldDB" id="A0AAV2K4L5"/>
<dbReference type="Proteomes" id="UP001497482">
    <property type="component" value="Chromosome 16"/>
</dbReference>
<dbReference type="EMBL" id="OZ035838">
    <property type="protein sequence ID" value="CAL1583848.1"/>
    <property type="molecule type" value="Genomic_DNA"/>
</dbReference>
<evidence type="ECO:0000313" key="1">
    <source>
        <dbReference type="EMBL" id="CAL1583848.1"/>
    </source>
</evidence>
<keyword evidence="2" id="KW-1185">Reference proteome</keyword>
<evidence type="ECO:0000313" key="2">
    <source>
        <dbReference type="Proteomes" id="UP001497482"/>
    </source>
</evidence>
<name>A0AAV2K4L5_KNICA</name>
<accession>A0AAV2K4L5</accession>